<dbReference type="Gene3D" id="2.40.10.10">
    <property type="entry name" value="Trypsin-like serine proteases"/>
    <property type="match status" value="1"/>
</dbReference>
<dbReference type="InterPro" id="IPR043504">
    <property type="entry name" value="Peptidase_S1_PA_chymotrypsin"/>
</dbReference>
<dbReference type="PROSITE" id="PS00134">
    <property type="entry name" value="TRYPSIN_HIS"/>
    <property type="match status" value="1"/>
</dbReference>
<dbReference type="CDD" id="cd00190">
    <property type="entry name" value="Tryp_SPc"/>
    <property type="match status" value="1"/>
</dbReference>
<dbReference type="PROSITE" id="PS50240">
    <property type="entry name" value="TRYPSIN_DOM"/>
    <property type="match status" value="1"/>
</dbReference>
<comment type="caution">
    <text evidence="4">The sequence shown here is derived from an EMBL/GenBank/DDBJ whole genome shotgun (WGS) entry which is preliminary data.</text>
</comment>
<dbReference type="InterPro" id="IPR001314">
    <property type="entry name" value="Peptidase_S1A"/>
</dbReference>
<evidence type="ECO:0000259" key="3">
    <source>
        <dbReference type="PROSITE" id="PS50240"/>
    </source>
</evidence>
<dbReference type="Proteomes" id="UP001175271">
    <property type="component" value="Unassembled WGS sequence"/>
</dbReference>
<dbReference type="PANTHER" id="PTHR24250">
    <property type="entry name" value="CHYMOTRYPSIN-RELATED"/>
    <property type="match status" value="1"/>
</dbReference>
<gene>
    <name evidence="4" type="ORF">QR680_006329</name>
</gene>
<protein>
    <recommendedName>
        <fullName evidence="3">Peptidase S1 domain-containing protein</fullName>
    </recommendedName>
</protein>
<keyword evidence="2" id="KW-0645">Protease</keyword>
<dbReference type="GO" id="GO:0006508">
    <property type="term" value="P:proteolysis"/>
    <property type="evidence" value="ECO:0007669"/>
    <property type="project" value="UniProtKB-KW"/>
</dbReference>
<keyword evidence="5" id="KW-1185">Reference proteome</keyword>
<dbReference type="InterPro" id="IPR033116">
    <property type="entry name" value="TRYPSIN_SER"/>
</dbReference>
<dbReference type="PRINTS" id="PR00722">
    <property type="entry name" value="CHYMOTRYPSIN"/>
</dbReference>
<evidence type="ECO:0000313" key="4">
    <source>
        <dbReference type="EMBL" id="KAK0412646.1"/>
    </source>
</evidence>
<dbReference type="EMBL" id="JAUCMV010000003">
    <property type="protein sequence ID" value="KAK0412646.1"/>
    <property type="molecule type" value="Genomic_DNA"/>
</dbReference>
<evidence type="ECO:0000256" key="2">
    <source>
        <dbReference type="RuleBase" id="RU363034"/>
    </source>
</evidence>
<evidence type="ECO:0000256" key="1">
    <source>
        <dbReference type="ARBA" id="ARBA00023157"/>
    </source>
</evidence>
<dbReference type="SUPFAM" id="SSF50494">
    <property type="entry name" value="Trypsin-like serine proteases"/>
    <property type="match status" value="1"/>
</dbReference>
<sequence>MVLLLQSLLVYFSTRKLHDLFSSDHSKLIVKGVASEYNSHPWFASLFNSTGFRYCGSTIIGERWVLTAAHCAERLEDGSLLVVAQGGKKEDERSYKIRNIIMHENYSSDYFHSDIAILETEGDIAFNDHVQPIRLADNDLEVGASATAIGYGITETGNMSDQLLEKTARISAPDNCTNGPVFDGHSMICFGSGDGNVCGGDSGGPLLKEDDYGETWQYGVANFLTSPDHTCHKAYPTSFARVSVYCEWIKDKTNQEVLCGHNPDM</sequence>
<proteinExistence type="predicted"/>
<evidence type="ECO:0000313" key="5">
    <source>
        <dbReference type="Proteomes" id="UP001175271"/>
    </source>
</evidence>
<keyword evidence="2" id="KW-0378">Hydrolase</keyword>
<organism evidence="4 5">
    <name type="scientific">Steinernema hermaphroditum</name>
    <dbReference type="NCBI Taxonomy" id="289476"/>
    <lineage>
        <taxon>Eukaryota</taxon>
        <taxon>Metazoa</taxon>
        <taxon>Ecdysozoa</taxon>
        <taxon>Nematoda</taxon>
        <taxon>Chromadorea</taxon>
        <taxon>Rhabditida</taxon>
        <taxon>Tylenchina</taxon>
        <taxon>Panagrolaimomorpha</taxon>
        <taxon>Strongyloidoidea</taxon>
        <taxon>Steinernematidae</taxon>
        <taxon>Steinernema</taxon>
    </lineage>
</organism>
<dbReference type="InterPro" id="IPR018114">
    <property type="entry name" value="TRYPSIN_HIS"/>
</dbReference>
<dbReference type="Pfam" id="PF00089">
    <property type="entry name" value="Trypsin"/>
    <property type="match status" value="1"/>
</dbReference>
<dbReference type="InterPro" id="IPR009003">
    <property type="entry name" value="Peptidase_S1_PA"/>
</dbReference>
<name>A0AA39HWH7_9BILA</name>
<dbReference type="InterPro" id="IPR001254">
    <property type="entry name" value="Trypsin_dom"/>
</dbReference>
<dbReference type="AlphaFoldDB" id="A0AA39HWH7"/>
<dbReference type="PANTHER" id="PTHR24250:SF27">
    <property type="entry name" value="ELASTASE 2 LIKE"/>
    <property type="match status" value="1"/>
</dbReference>
<dbReference type="FunFam" id="2.40.10.10:FF:000068">
    <property type="entry name" value="transmembrane protease serine 2"/>
    <property type="match status" value="1"/>
</dbReference>
<dbReference type="PROSITE" id="PS00135">
    <property type="entry name" value="TRYPSIN_SER"/>
    <property type="match status" value="1"/>
</dbReference>
<keyword evidence="2" id="KW-0720">Serine protease</keyword>
<accession>A0AA39HWH7</accession>
<feature type="domain" description="Peptidase S1" evidence="3">
    <location>
        <begin position="29"/>
        <end position="254"/>
    </location>
</feature>
<dbReference type="GO" id="GO:0004252">
    <property type="term" value="F:serine-type endopeptidase activity"/>
    <property type="evidence" value="ECO:0007669"/>
    <property type="project" value="InterPro"/>
</dbReference>
<keyword evidence="1" id="KW-1015">Disulfide bond</keyword>
<reference evidence="4" key="1">
    <citation type="submission" date="2023-06" db="EMBL/GenBank/DDBJ databases">
        <title>Genomic analysis of the entomopathogenic nematode Steinernema hermaphroditum.</title>
        <authorList>
            <person name="Schwarz E.M."/>
            <person name="Heppert J.K."/>
            <person name="Baniya A."/>
            <person name="Schwartz H.T."/>
            <person name="Tan C.-H."/>
            <person name="Antoshechkin I."/>
            <person name="Sternberg P.W."/>
            <person name="Goodrich-Blair H."/>
            <person name="Dillman A.R."/>
        </authorList>
    </citation>
    <scope>NUCLEOTIDE SEQUENCE</scope>
    <source>
        <strain evidence="4">PS9179</strain>
        <tissue evidence="4">Whole animal</tissue>
    </source>
</reference>
<dbReference type="SMART" id="SM00020">
    <property type="entry name" value="Tryp_SPc"/>
    <property type="match status" value="1"/>
</dbReference>